<reference evidence="3" key="1">
    <citation type="submission" date="2016-10" db="EMBL/GenBank/DDBJ databases">
        <authorList>
            <person name="Varghese N."/>
            <person name="Submissions S."/>
        </authorList>
    </citation>
    <scope>NUCLEOTIDE SEQUENCE [LARGE SCALE GENOMIC DNA]</scope>
    <source>
        <strain evidence="3">DSM 22002</strain>
    </source>
</reference>
<name>A0A1G8G218_9MICO</name>
<dbReference type="Proteomes" id="UP000198822">
    <property type="component" value="Chromosome I"/>
</dbReference>
<proteinExistence type="predicted"/>
<evidence type="ECO:0000313" key="2">
    <source>
        <dbReference type="EMBL" id="SDH88454.1"/>
    </source>
</evidence>
<dbReference type="AlphaFoldDB" id="A0A1G8G218"/>
<gene>
    <name evidence="2" type="ORF">SAMN04489720_2724</name>
</gene>
<evidence type="ECO:0000313" key="3">
    <source>
        <dbReference type="Proteomes" id="UP000198822"/>
    </source>
</evidence>
<dbReference type="OrthoDB" id="9858590at2"/>
<dbReference type="RefSeq" id="WP_092505843.1">
    <property type="nucleotide sequence ID" value="NZ_LT629695.1"/>
</dbReference>
<accession>A0A1G8G218</accession>
<organism evidence="2 3">
    <name type="scientific">Agrococcus jejuensis</name>
    <dbReference type="NCBI Taxonomy" id="399736"/>
    <lineage>
        <taxon>Bacteria</taxon>
        <taxon>Bacillati</taxon>
        <taxon>Actinomycetota</taxon>
        <taxon>Actinomycetes</taxon>
        <taxon>Micrococcales</taxon>
        <taxon>Microbacteriaceae</taxon>
        <taxon>Agrococcus</taxon>
    </lineage>
</organism>
<keyword evidence="3" id="KW-1185">Reference proteome</keyword>
<dbReference type="STRING" id="399736.SAMN04489720_2724"/>
<protein>
    <submittedName>
        <fullName evidence="2">Uncharacterized protein</fullName>
    </submittedName>
</protein>
<dbReference type="EMBL" id="LT629695">
    <property type="protein sequence ID" value="SDH88454.1"/>
    <property type="molecule type" value="Genomic_DNA"/>
</dbReference>
<evidence type="ECO:0000256" key="1">
    <source>
        <dbReference type="SAM" id="MobiDB-lite"/>
    </source>
</evidence>
<feature type="region of interest" description="Disordered" evidence="1">
    <location>
        <begin position="45"/>
        <end position="71"/>
    </location>
</feature>
<sequence length="71" mass="8327">MGDHYDTRDQAVEALHRQLARLGFDHARIDLPALESEVLRTDLRRPARTPGWTFDPTRGEPLRRIASRHRR</sequence>